<reference evidence="2" key="1">
    <citation type="submission" date="2016-04" db="EMBL/GenBank/DDBJ databases">
        <authorList>
            <person name="Shah S.A."/>
            <person name="Garrett R.A."/>
        </authorList>
    </citation>
    <scope>NUCLEOTIDE SEQUENCE [LARGE SCALE GENOMIC DNA]</scope>
    <source>
        <strain evidence="2">ATCC 35091 / DSM 1616 / JCM 8930 / NBRC 15331 / P1</strain>
    </source>
</reference>
<proteinExistence type="predicted"/>
<name>A0A157T011_SACSO</name>
<evidence type="ECO:0000313" key="1">
    <source>
        <dbReference type="EMBL" id="SAI84570.1"/>
    </source>
</evidence>
<sequence>MMSESQELRRKLIEAKRLILDGFVEQGIELLSKTISPENIKESNWIICNIIDTANCDAVVKTLDSIGKIFDISPCANIKRVVYCYALMNKMSEYVDLALDVIVKANKKDSLDKLYNDLKNEKINPEFLLKIGTAYKKLNAVRESNEVLRKACENGVKEACENIKEIASKIM</sequence>
<protein>
    <recommendedName>
        <fullName evidence="3">DUF1955 domain-containing protein</fullName>
    </recommendedName>
</protein>
<dbReference type="InterPro" id="IPR015288">
    <property type="entry name" value="DUF1955"/>
</dbReference>
<organism evidence="1 2">
    <name type="scientific">Saccharolobus solfataricus</name>
    <name type="common">Sulfolobus solfataricus</name>
    <dbReference type="NCBI Taxonomy" id="2287"/>
    <lineage>
        <taxon>Archaea</taxon>
        <taxon>Thermoproteota</taxon>
        <taxon>Thermoprotei</taxon>
        <taxon>Sulfolobales</taxon>
        <taxon>Sulfolobaceae</taxon>
        <taxon>Saccharolobus</taxon>
    </lineage>
</organism>
<dbReference type="Proteomes" id="UP000076770">
    <property type="component" value="Chromosome i"/>
</dbReference>
<dbReference type="AlphaFoldDB" id="A0A157T011"/>
<dbReference type="SUPFAM" id="SSF101424">
    <property type="entry name" value="Hypothetical protein ST1625"/>
    <property type="match status" value="1"/>
</dbReference>
<gene>
    <name evidence="1" type="ORF">SSOP1_1016</name>
</gene>
<accession>A0A157T011</accession>
<evidence type="ECO:0008006" key="3">
    <source>
        <dbReference type="Google" id="ProtNLM"/>
    </source>
</evidence>
<dbReference type="EMBL" id="LT549890">
    <property type="protein sequence ID" value="SAI84570.1"/>
    <property type="molecule type" value="Genomic_DNA"/>
</dbReference>
<dbReference type="Pfam" id="PF09205">
    <property type="entry name" value="DUF1955"/>
    <property type="match status" value="1"/>
</dbReference>
<dbReference type="PATRIC" id="fig|2287.9.peg.1025"/>
<evidence type="ECO:0000313" key="2">
    <source>
        <dbReference type="Proteomes" id="UP000076770"/>
    </source>
</evidence>
<dbReference type="InterPro" id="IPR036321">
    <property type="entry name" value="ST1625"/>
</dbReference>
<dbReference type="Gene3D" id="1.25.40.350">
    <property type="match status" value="1"/>
</dbReference>